<dbReference type="PRINTS" id="PR00455">
    <property type="entry name" value="HTHTETR"/>
</dbReference>
<evidence type="ECO:0000256" key="4">
    <source>
        <dbReference type="PROSITE-ProRule" id="PRU00335"/>
    </source>
</evidence>
<proteinExistence type="predicted"/>
<dbReference type="InterPro" id="IPR050109">
    <property type="entry name" value="HTH-type_TetR-like_transc_reg"/>
</dbReference>
<dbReference type="Pfam" id="PF00440">
    <property type="entry name" value="TetR_N"/>
    <property type="match status" value="1"/>
</dbReference>
<keyword evidence="2 4" id="KW-0238">DNA-binding</keyword>
<protein>
    <submittedName>
        <fullName evidence="7">TetR family transcriptional regulator</fullName>
    </submittedName>
</protein>
<dbReference type="GO" id="GO:0003700">
    <property type="term" value="F:DNA-binding transcription factor activity"/>
    <property type="evidence" value="ECO:0007669"/>
    <property type="project" value="TreeGrafter"/>
</dbReference>
<feature type="DNA-binding region" description="H-T-H motif" evidence="4">
    <location>
        <begin position="31"/>
        <end position="50"/>
    </location>
</feature>
<geneLocation type="plasmid" evidence="8">
    <name>pslun1</name>
</geneLocation>
<dbReference type="InterPro" id="IPR036271">
    <property type="entry name" value="Tet_transcr_reg_TetR-rel_C_sf"/>
</dbReference>
<dbReference type="SUPFAM" id="SSF46689">
    <property type="entry name" value="Homeodomain-like"/>
    <property type="match status" value="1"/>
</dbReference>
<evidence type="ECO:0000256" key="5">
    <source>
        <dbReference type="SAM" id="MobiDB-lite"/>
    </source>
</evidence>
<evidence type="ECO:0000313" key="7">
    <source>
        <dbReference type="EMBL" id="AVZ77955.1"/>
    </source>
</evidence>
<evidence type="ECO:0000313" key="8">
    <source>
        <dbReference type="Proteomes" id="UP000244201"/>
    </source>
</evidence>
<accession>A0A2R4TFN9</accession>
<name>A0A2R4TFN9_9ACTN</name>
<dbReference type="InterPro" id="IPR001647">
    <property type="entry name" value="HTH_TetR"/>
</dbReference>
<dbReference type="PANTHER" id="PTHR30055:SF234">
    <property type="entry name" value="HTH-TYPE TRANSCRIPTIONAL REGULATOR BETI"/>
    <property type="match status" value="1"/>
</dbReference>
<organism evidence="7 8">
    <name type="scientific">Streptomyces lunaelactis</name>
    <dbReference type="NCBI Taxonomy" id="1535768"/>
    <lineage>
        <taxon>Bacteria</taxon>
        <taxon>Bacillati</taxon>
        <taxon>Actinomycetota</taxon>
        <taxon>Actinomycetes</taxon>
        <taxon>Kitasatosporales</taxon>
        <taxon>Streptomycetaceae</taxon>
        <taxon>Streptomyces</taxon>
    </lineage>
</organism>
<dbReference type="InterPro" id="IPR009057">
    <property type="entry name" value="Homeodomain-like_sf"/>
</dbReference>
<dbReference type="Gene3D" id="1.10.357.10">
    <property type="entry name" value="Tetracycline Repressor, domain 2"/>
    <property type="match status" value="1"/>
</dbReference>
<dbReference type="Proteomes" id="UP000244201">
    <property type="component" value="Plasmid pSLUN1"/>
</dbReference>
<dbReference type="RefSeq" id="WP_108155243.1">
    <property type="nucleotide sequence ID" value="NZ_CP026305.1"/>
</dbReference>
<evidence type="ECO:0000259" key="6">
    <source>
        <dbReference type="PROSITE" id="PS50977"/>
    </source>
</evidence>
<dbReference type="EMBL" id="CP026305">
    <property type="protein sequence ID" value="AVZ77955.1"/>
    <property type="molecule type" value="Genomic_DNA"/>
</dbReference>
<keyword evidence="3" id="KW-0804">Transcription</keyword>
<dbReference type="InterPro" id="IPR023772">
    <property type="entry name" value="DNA-bd_HTH_TetR-type_CS"/>
</dbReference>
<dbReference type="GeneID" id="83952893"/>
<gene>
    <name evidence="7" type="ORF">SLUN_38655</name>
</gene>
<evidence type="ECO:0000256" key="2">
    <source>
        <dbReference type="ARBA" id="ARBA00023125"/>
    </source>
</evidence>
<keyword evidence="1" id="KW-0805">Transcription regulation</keyword>
<feature type="domain" description="HTH tetR-type" evidence="6">
    <location>
        <begin position="8"/>
        <end position="68"/>
    </location>
</feature>
<dbReference type="PANTHER" id="PTHR30055">
    <property type="entry name" value="HTH-TYPE TRANSCRIPTIONAL REGULATOR RUTR"/>
    <property type="match status" value="1"/>
</dbReference>
<dbReference type="GO" id="GO:0000976">
    <property type="term" value="F:transcription cis-regulatory region binding"/>
    <property type="evidence" value="ECO:0007669"/>
    <property type="project" value="TreeGrafter"/>
</dbReference>
<evidence type="ECO:0000256" key="3">
    <source>
        <dbReference type="ARBA" id="ARBA00023163"/>
    </source>
</evidence>
<dbReference type="AlphaFoldDB" id="A0A2R4TFN9"/>
<dbReference type="KEGG" id="slk:SLUN_38655"/>
<keyword evidence="8" id="KW-1185">Reference proteome</keyword>
<dbReference type="PROSITE" id="PS01081">
    <property type="entry name" value="HTH_TETR_1"/>
    <property type="match status" value="1"/>
</dbReference>
<dbReference type="SUPFAM" id="SSF48498">
    <property type="entry name" value="Tetracyclin repressor-like, C-terminal domain"/>
    <property type="match status" value="1"/>
</dbReference>
<feature type="region of interest" description="Disordered" evidence="5">
    <location>
        <begin position="200"/>
        <end position="239"/>
    </location>
</feature>
<dbReference type="PROSITE" id="PS50977">
    <property type="entry name" value="HTH_TETR_2"/>
    <property type="match status" value="1"/>
</dbReference>
<sequence length="239" mass="24510">MAKQHRAVRTRAALVQAASAQFDRDGYDGTSLAKVCKAAGISLGALTFHFSSKGELADAVMAEGRALTQATLLRVTARPGPALGKVVELTLELTRLLEKETSVRSAVRLARERPGTGGWSDIWLPVVQQLLDQAHANGQLRGGTRPADVTTLVEYLTAGAEAYLRRGLQAGAASGSGVAQLESIWRLALSGVCVEEAGVSGETGRAPGAGQAEPPLPAGPFGDDTSGSGGSGSGGVIHS</sequence>
<feature type="compositionally biased region" description="Gly residues" evidence="5">
    <location>
        <begin position="227"/>
        <end position="239"/>
    </location>
</feature>
<reference evidence="7 8" key="1">
    <citation type="submission" date="2018-01" db="EMBL/GenBank/DDBJ databases">
        <title>Complete genome sequence of Streptomyces lunaelactis MM109T, a Ferroverdin A producer isolated from cave moonmilk deposits.</title>
        <authorList>
            <person name="Naome A."/>
            <person name="Martinet L."/>
            <person name="Maciejewska M."/>
            <person name="Anderssen S."/>
            <person name="Adam D."/>
            <person name="Tenconi E."/>
            <person name="Deflandre B."/>
            <person name="Arguelles-Arias A."/>
            <person name="Calusinska M."/>
            <person name="Copieters W."/>
            <person name="Karim L."/>
            <person name="Hanikenne M."/>
            <person name="Baurain D."/>
            <person name="van Wezel G."/>
            <person name="Smargiasso N."/>
            <person name="de Pauw E."/>
            <person name="Delfosse P."/>
            <person name="Rigali S."/>
        </authorList>
    </citation>
    <scope>NUCLEOTIDE SEQUENCE [LARGE SCALE GENOMIC DNA]</scope>
    <source>
        <strain evidence="7 8">MM109</strain>
        <plasmid evidence="8">Plasmid pslun1</plasmid>
    </source>
</reference>
<dbReference type="OrthoDB" id="3237195at2"/>
<evidence type="ECO:0000256" key="1">
    <source>
        <dbReference type="ARBA" id="ARBA00023015"/>
    </source>
</evidence>
<keyword evidence="7" id="KW-0614">Plasmid</keyword>